<keyword evidence="3" id="KW-1185">Reference proteome</keyword>
<evidence type="ECO:0000313" key="3">
    <source>
        <dbReference type="Proteomes" id="UP000184526"/>
    </source>
</evidence>
<evidence type="ECO:0000256" key="1">
    <source>
        <dbReference type="SAM" id="Phobius"/>
    </source>
</evidence>
<organism evidence="2 3">
    <name type="scientific">Clostridium collagenovorans DSM 3089</name>
    <dbReference type="NCBI Taxonomy" id="1121306"/>
    <lineage>
        <taxon>Bacteria</taxon>
        <taxon>Bacillati</taxon>
        <taxon>Bacillota</taxon>
        <taxon>Clostridia</taxon>
        <taxon>Eubacteriales</taxon>
        <taxon>Clostridiaceae</taxon>
        <taxon>Clostridium</taxon>
    </lineage>
</organism>
<keyword evidence="1" id="KW-0812">Transmembrane</keyword>
<dbReference type="RefSeq" id="WP_072832821.1">
    <property type="nucleotide sequence ID" value="NZ_FQXP01000017.1"/>
</dbReference>
<protein>
    <recommendedName>
        <fullName evidence="4">ABC-2 type transport system permease protein</fullName>
    </recommendedName>
</protein>
<proteinExistence type="predicted"/>
<feature type="transmembrane region" description="Helical" evidence="1">
    <location>
        <begin position="172"/>
        <end position="197"/>
    </location>
</feature>
<dbReference type="STRING" id="1121306.SAMN02745196_03024"/>
<dbReference type="OrthoDB" id="2846816at2"/>
<dbReference type="EMBL" id="FQXP01000017">
    <property type="protein sequence ID" value="SHI12380.1"/>
    <property type="molecule type" value="Genomic_DNA"/>
</dbReference>
<evidence type="ECO:0008006" key="4">
    <source>
        <dbReference type="Google" id="ProtNLM"/>
    </source>
</evidence>
<keyword evidence="1" id="KW-0472">Membrane</keyword>
<keyword evidence="1" id="KW-1133">Transmembrane helix</keyword>
<feature type="transmembrane region" description="Helical" evidence="1">
    <location>
        <begin position="104"/>
        <end position="127"/>
    </location>
</feature>
<feature type="transmembrane region" description="Helical" evidence="1">
    <location>
        <begin position="246"/>
        <end position="272"/>
    </location>
</feature>
<reference evidence="2 3" key="1">
    <citation type="submission" date="2016-11" db="EMBL/GenBank/DDBJ databases">
        <authorList>
            <person name="Jaros S."/>
            <person name="Januszkiewicz K."/>
            <person name="Wedrychowicz H."/>
        </authorList>
    </citation>
    <scope>NUCLEOTIDE SEQUENCE [LARGE SCALE GENOMIC DNA]</scope>
    <source>
        <strain evidence="2 3">DSM 3089</strain>
    </source>
</reference>
<feature type="transmembrane region" description="Helical" evidence="1">
    <location>
        <begin position="204"/>
        <end position="226"/>
    </location>
</feature>
<sequence length="283" mass="32026">MIKRSINIAMYSMRRWLTNPRYAILFIMQILLMWNTFKPINSLCISTGVRTNPLLFMFYSSNFIQQLILMAGIVFLFANAPFIDESGLYVIQRSGRRSWVMGQIFYIFMASAVYFLILIVVSILILMPYGTFSTDGWGKIVNTLAQTNAADKINLNFMVEYKIISLYSPFQAIFLCFILEWLAASIIGMTMFMINLIFKESVGLVFGSAIVLGDILAFNILGERLYKISPASLGRLSVMDPSKTFIYPNLVDAIIFDVLVLSILCVVAIIAVKRKAIEVKADI</sequence>
<feature type="transmembrane region" description="Helical" evidence="1">
    <location>
        <begin position="21"/>
        <end position="37"/>
    </location>
</feature>
<name>A0A1M5YK68_9CLOT</name>
<feature type="transmembrane region" description="Helical" evidence="1">
    <location>
        <begin position="63"/>
        <end position="83"/>
    </location>
</feature>
<accession>A0A1M5YK68</accession>
<dbReference type="Proteomes" id="UP000184526">
    <property type="component" value="Unassembled WGS sequence"/>
</dbReference>
<dbReference type="AlphaFoldDB" id="A0A1M5YK68"/>
<evidence type="ECO:0000313" key="2">
    <source>
        <dbReference type="EMBL" id="SHI12380.1"/>
    </source>
</evidence>
<gene>
    <name evidence="2" type="ORF">SAMN02745196_03024</name>
</gene>